<dbReference type="AlphaFoldDB" id="A0A9D2IEU7"/>
<evidence type="ECO:0000256" key="1">
    <source>
        <dbReference type="ARBA" id="ARBA00023015"/>
    </source>
</evidence>
<evidence type="ECO:0000256" key="2">
    <source>
        <dbReference type="ARBA" id="ARBA00023125"/>
    </source>
</evidence>
<evidence type="ECO:0000256" key="3">
    <source>
        <dbReference type="ARBA" id="ARBA00023163"/>
    </source>
</evidence>
<dbReference type="EMBL" id="DXCL01000041">
    <property type="protein sequence ID" value="HIZ03962.1"/>
    <property type="molecule type" value="Genomic_DNA"/>
</dbReference>
<protein>
    <submittedName>
        <fullName evidence="5">DeoR/GlpR family DNA-binding transcription regulator</fullName>
    </submittedName>
</protein>
<dbReference type="PANTHER" id="PTHR30363">
    <property type="entry name" value="HTH-TYPE TRANSCRIPTIONAL REGULATOR SRLR-RELATED"/>
    <property type="match status" value="1"/>
</dbReference>
<dbReference type="InterPro" id="IPR036390">
    <property type="entry name" value="WH_DNA-bd_sf"/>
</dbReference>
<dbReference type="InterPro" id="IPR018356">
    <property type="entry name" value="Tscrpt_reg_HTH_DeoR_CS"/>
</dbReference>
<dbReference type="SMART" id="SM00420">
    <property type="entry name" value="HTH_DEOR"/>
    <property type="match status" value="1"/>
</dbReference>
<evidence type="ECO:0000313" key="5">
    <source>
        <dbReference type="EMBL" id="HIZ03962.1"/>
    </source>
</evidence>
<dbReference type="SUPFAM" id="SSF46785">
    <property type="entry name" value="Winged helix' DNA-binding domain"/>
    <property type="match status" value="1"/>
</dbReference>
<keyword evidence="3" id="KW-0804">Transcription</keyword>
<dbReference type="InterPro" id="IPR037171">
    <property type="entry name" value="NagB/RpiA_transferase-like"/>
</dbReference>
<feature type="domain" description="HTH deoR-type" evidence="4">
    <location>
        <begin position="3"/>
        <end position="58"/>
    </location>
</feature>
<dbReference type="InterPro" id="IPR001034">
    <property type="entry name" value="DeoR_HTH"/>
</dbReference>
<dbReference type="Gene3D" id="1.10.10.10">
    <property type="entry name" value="Winged helix-like DNA-binding domain superfamily/Winged helix DNA-binding domain"/>
    <property type="match status" value="1"/>
</dbReference>
<dbReference type="Gene3D" id="3.40.50.1360">
    <property type="match status" value="1"/>
</dbReference>
<reference evidence="5" key="2">
    <citation type="submission" date="2021-04" db="EMBL/GenBank/DDBJ databases">
        <authorList>
            <person name="Gilroy R."/>
        </authorList>
    </citation>
    <scope>NUCLEOTIDE SEQUENCE</scope>
    <source>
        <strain evidence="5">CHK187-5294</strain>
    </source>
</reference>
<dbReference type="PROSITE" id="PS00894">
    <property type="entry name" value="HTH_DEOR_1"/>
    <property type="match status" value="1"/>
</dbReference>
<gene>
    <name evidence="5" type="ORF">H9727_06725</name>
</gene>
<dbReference type="Pfam" id="PF08220">
    <property type="entry name" value="HTH_DeoR"/>
    <property type="match status" value="1"/>
</dbReference>
<dbReference type="GO" id="GO:0003700">
    <property type="term" value="F:DNA-binding transcription factor activity"/>
    <property type="evidence" value="ECO:0007669"/>
    <property type="project" value="InterPro"/>
</dbReference>
<evidence type="ECO:0000313" key="6">
    <source>
        <dbReference type="Proteomes" id="UP000824132"/>
    </source>
</evidence>
<reference evidence="5" key="1">
    <citation type="journal article" date="2021" name="PeerJ">
        <title>Extensive microbial diversity within the chicken gut microbiome revealed by metagenomics and culture.</title>
        <authorList>
            <person name="Gilroy R."/>
            <person name="Ravi A."/>
            <person name="Getino M."/>
            <person name="Pursley I."/>
            <person name="Horton D.L."/>
            <person name="Alikhan N.F."/>
            <person name="Baker D."/>
            <person name="Gharbi K."/>
            <person name="Hall N."/>
            <person name="Watson M."/>
            <person name="Adriaenssens E.M."/>
            <person name="Foster-Nyarko E."/>
            <person name="Jarju S."/>
            <person name="Secka A."/>
            <person name="Antonio M."/>
            <person name="Oren A."/>
            <person name="Chaudhuri R.R."/>
            <person name="La Ragione R."/>
            <person name="Hildebrand F."/>
            <person name="Pallen M.J."/>
        </authorList>
    </citation>
    <scope>NUCLEOTIDE SEQUENCE</scope>
    <source>
        <strain evidence="5">CHK187-5294</strain>
    </source>
</reference>
<dbReference type="GO" id="GO:0003677">
    <property type="term" value="F:DNA binding"/>
    <property type="evidence" value="ECO:0007669"/>
    <property type="project" value="UniProtKB-KW"/>
</dbReference>
<dbReference type="SUPFAM" id="SSF100950">
    <property type="entry name" value="NagB/RpiA/CoA transferase-like"/>
    <property type="match status" value="1"/>
</dbReference>
<dbReference type="InterPro" id="IPR014036">
    <property type="entry name" value="DeoR-like_C"/>
</dbReference>
<comment type="caution">
    <text evidence="5">The sequence shown here is derived from an EMBL/GenBank/DDBJ whole genome shotgun (WGS) entry which is preliminary data.</text>
</comment>
<name>A0A9D2IEU7_9FIRM</name>
<proteinExistence type="predicted"/>
<keyword evidence="2 5" id="KW-0238">DNA-binding</keyword>
<accession>A0A9D2IEU7</accession>
<dbReference type="Pfam" id="PF00455">
    <property type="entry name" value="DeoRC"/>
    <property type="match status" value="1"/>
</dbReference>
<dbReference type="PRINTS" id="PR00037">
    <property type="entry name" value="HTHLACR"/>
</dbReference>
<dbReference type="InterPro" id="IPR036388">
    <property type="entry name" value="WH-like_DNA-bd_sf"/>
</dbReference>
<dbReference type="SMART" id="SM01134">
    <property type="entry name" value="DeoRC"/>
    <property type="match status" value="1"/>
</dbReference>
<dbReference type="PROSITE" id="PS51000">
    <property type="entry name" value="HTH_DEOR_2"/>
    <property type="match status" value="1"/>
</dbReference>
<evidence type="ECO:0000259" key="4">
    <source>
        <dbReference type="PROSITE" id="PS51000"/>
    </source>
</evidence>
<dbReference type="InterPro" id="IPR050313">
    <property type="entry name" value="Carb_Metab_HTH_regulators"/>
</dbReference>
<organism evidence="5 6">
    <name type="scientific">Candidatus Borkfalkia avistercoris</name>
    <dbReference type="NCBI Taxonomy" id="2838504"/>
    <lineage>
        <taxon>Bacteria</taxon>
        <taxon>Bacillati</taxon>
        <taxon>Bacillota</taxon>
        <taxon>Clostridia</taxon>
        <taxon>Christensenellales</taxon>
        <taxon>Christensenellaceae</taxon>
        <taxon>Candidatus Borkfalkia</taxon>
    </lineage>
</organism>
<dbReference type="Proteomes" id="UP000824132">
    <property type="component" value="Unassembled WGS sequence"/>
</dbReference>
<sequence length="255" mass="27427">MLAIERKNKILGRLREEKSVLVGELAKEFGVSEETIRRDLDKLEKESGVIKTYGGALLRDGTERELPYVERRKINVEAKKAIAALAARLVQDGDSLILDASSTAVFIARALKSKKNITLVTNSAEVLAELSDAAGWRILSTGGVLHGSSCALVGPQAEESLSRYRVDKAILSCKGIDAAAGFFDADDSQASVKRKMLACAGQKIFAADASKFGRRAFAQICSFSAADAVLTDAEPSGEWLAAFAENNTDVLYPQK</sequence>
<dbReference type="PANTHER" id="PTHR30363:SF44">
    <property type="entry name" value="AGA OPERON TRANSCRIPTIONAL REPRESSOR-RELATED"/>
    <property type="match status" value="1"/>
</dbReference>
<keyword evidence="1" id="KW-0805">Transcription regulation</keyword>